<keyword evidence="3" id="KW-1185">Reference proteome</keyword>
<dbReference type="EMBL" id="BONX01000020">
    <property type="protein sequence ID" value="GIG96655.1"/>
    <property type="molecule type" value="Genomic_DNA"/>
</dbReference>
<evidence type="ECO:0000256" key="1">
    <source>
        <dbReference type="SAM" id="MobiDB-lite"/>
    </source>
</evidence>
<accession>A0ABQ4EPS7</accession>
<comment type="caution">
    <text evidence="2">The sequence shown here is derived from an EMBL/GenBank/DDBJ whole genome shotgun (WGS) entry which is preliminary data.</text>
</comment>
<evidence type="ECO:0000313" key="3">
    <source>
        <dbReference type="Proteomes" id="UP000621500"/>
    </source>
</evidence>
<name>A0ABQ4EPS7_9ACTN</name>
<feature type="region of interest" description="Disordered" evidence="1">
    <location>
        <begin position="109"/>
        <end position="132"/>
    </location>
</feature>
<evidence type="ECO:0008006" key="4">
    <source>
        <dbReference type="Google" id="ProtNLM"/>
    </source>
</evidence>
<reference evidence="2 3" key="1">
    <citation type="submission" date="2021-01" db="EMBL/GenBank/DDBJ databases">
        <title>Whole genome shotgun sequence of Plantactinospora mayteni NBRC 109088.</title>
        <authorList>
            <person name="Komaki H."/>
            <person name="Tamura T."/>
        </authorList>
    </citation>
    <scope>NUCLEOTIDE SEQUENCE [LARGE SCALE GENOMIC DNA]</scope>
    <source>
        <strain evidence="2 3">NBRC 109088</strain>
    </source>
</reference>
<protein>
    <recommendedName>
        <fullName evidence="4">YbaB/EbfC family DNA-binding protein</fullName>
    </recommendedName>
</protein>
<proteinExistence type="predicted"/>
<gene>
    <name evidence="2" type="ORF">Pma05_32280</name>
</gene>
<dbReference type="Proteomes" id="UP000621500">
    <property type="component" value="Unassembled WGS sequence"/>
</dbReference>
<evidence type="ECO:0000313" key="2">
    <source>
        <dbReference type="EMBL" id="GIG96655.1"/>
    </source>
</evidence>
<sequence>MQPDRRDEYELRSVDFLGDQRELRVAALADLEAVGGKNYRAPQYEEASDSTGCVRVAVDQKGAVRDVHFRSDWRADLRPQALGPALLEAHKNANSAMMNSLALASLAEEERNAADGDDEPQEPRPLPEAPEPDIAEIWRMLSDVEDVMYRADKLSRETAADRVRTISSPIGHFQGTCEGRALTRITAELTLVDQADNEQLRSAALELFRRAEELTGRENL</sequence>
<organism evidence="2 3">
    <name type="scientific">Plantactinospora mayteni</name>
    <dbReference type="NCBI Taxonomy" id="566021"/>
    <lineage>
        <taxon>Bacteria</taxon>
        <taxon>Bacillati</taxon>
        <taxon>Actinomycetota</taxon>
        <taxon>Actinomycetes</taxon>
        <taxon>Micromonosporales</taxon>
        <taxon>Micromonosporaceae</taxon>
        <taxon>Plantactinospora</taxon>
    </lineage>
</organism>